<evidence type="ECO:0000256" key="1">
    <source>
        <dbReference type="SAM" id="Phobius"/>
    </source>
</evidence>
<feature type="transmembrane region" description="Helical" evidence="1">
    <location>
        <begin position="6"/>
        <end position="27"/>
    </location>
</feature>
<dbReference type="AlphaFoldDB" id="A0A6A4NJQ0"/>
<proteinExistence type="predicted"/>
<keyword evidence="3" id="KW-1185">Reference proteome</keyword>
<dbReference type="EMBL" id="WOCE01000023">
    <property type="protein sequence ID" value="KAE9586887.1"/>
    <property type="molecule type" value="Genomic_DNA"/>
</dbReference>
<keyword evidence="1" id="KW-0812">Transmembrane</keyword>
<protein>
    <submittedName>
        <fullName evidence="2">Uncharacterized protein</fullName>
    </submittedName>
</protein>
<keyword evidence="1" id="KW-0472">Membrane</keyword>
<reference evidence="3" key="1">
    <citation type="journal article" date="2020" name="Nat. Commun.">
        <title>Genome sequence of the cluster root forming white lupin.</title>
        <authorList>
            <person name="Hufnagel B."/>
            <person name="Marques A."/>
            <person name="Soriano A."/>
            <person name="Marques L."/>
            <person name="Divol F."/>
            <person name="Doumas P."/>
            <person name="Sallet E."/>
            <person name="Mancinotti D."/>
            <person name="Carrere S."/>
            <person name="Marande W."/>
            <person name="Arribat S."/>
            <person name="Keller J."/>
            <person name="Huneau C."/>
            <person name="Blein T."/>
            <person name="Aime D."/>
            <person name="Laguerre M."/>
            <person name="Taylor J."/>
            <person name="Schubert V."/>
            <person name="Nelson M."/>
            <person name="Geu-Flores F."/>
            <person name="Crespi M."/>
            <person name="Gallardo-Guerrero K."/>
            <person name="Delaux P.-M."/>
            <person name="Salse J."/>
            <person name="Berges H."/>
            <person name="Guyot R."/>
            <person name="Gouzy J."/>
            <person name="Peret B."/>
        </authorList>
    </citation>
    <scope>NUCLEOTIDE SEQUENCE [LARGE SCALE GENOMIC DNA]</scope>
    <source>
        <strain evidence="3">cv. Amiga</strain>
    </source>
</reference>
<accession>A0A6A4NJQ0</accession>
<dbReference type="Proteomes" id="UP000447434">
    <property type="component" value="Chromosome 23"/>
</dbReference>
<evidence type="ECO:0000313" key="2">
    <source>
        <dbReference type="EMBL" id="KAE9586887.1"/>
    </source>
</evidence>
<name>A0A6A4NJQ0_LUPAL</name>
<comment type="caution">
    <text evidence="2">The sequence shown here is derived from an EMBL/GenBank/DDBJ whole genome shotgun (WGS) entry which is preliminary data.</text>
</comment>
<organism evidence="2 3">
    <name type="scientific">Lupinus albus</name>
    <name type="common">White lupine</name>
    <name type="synonym">Lupinus termis</name>
    <dbReference type="NCBI Taxonomy" id="3870"/>
    <lineage>
        <taxon>Eukaryota</taxon>
        <taxon>Viridiplantae</taxon>
        <taxon>Streptophyta</taxon>
        <taxon>Embryophyta</taxon>
        <taxon>Tracheophyta</taxon>
        <taxon>Spermatophyta</taxon>
        <taxon>Magnoliopsida</taxon>
        <taxon>eudicotyledons</taxon>
        <taxon>Gunneridae</taxon>
        <taxon>Pentapetalae</taxon>
        <taxon>rosids</taxon>
        <taxon>fabids</taxon>
        <taxon>Fabales</taxon>
        <taxon>Fabaceae</taxon>
        <taxon>Papilionoideae</taxon>
        <taxon>50 kb inversion clade</taxon>
        <taxon>genistoids sensu lato</taxon>
        <taxon>core genistoids</taxon>
        <taxon>Genisteae</taxon>
        <taxon>Lupinus</taxon>
    </lineage>
</organism>
<keyword evidence="1" id="KW-1133">Transmembrane helix</keyword>
<evidence type="ECO:0000313" key="3">
    <source>
        <dbReference type="Proteomes" id="UP000447434"/>
    </source>
</evidence>
<gene>
    <name evidence="2" type="ORF">Lalb_Chr23g0267921</name>
</gene>
<sequence>MTLSSGYSFVCFWLLGFVLVTSLHLNFNSTTLSILHTDKNEDDWITRMQNPFKCFWERRMEVYSTSE</sequence>